<reference evidence="2 4" key="1">
    <citation type="journal article" date="2020" name="Microorganisms">
        <title>Reliable Identification of Environmental Pseudomonas Isolates Using the rpoD Gene.</title>
        <authorList>
            <consortium name="The Broad Institute Genome Sequencing Platform"/>
            <person name="Girard L."/>
            <person name="Lood C."/>
            <person name="Rokni-Zadeh H."/>
            <person name="van Noort V."/>
            <person name="Lavigne R."/>
            <person name="De Mot R."/>
        </authorList>
    </citation>
    <scope>NUCLEOTIDE SEQUENCE</scope>
    <source>
        <strain evidence="2 4">RW4S2</strain>
    </source>
</reference>
<evidence type="ECO:0000313" key="4">
    <source>
        <dbReference type="Proteomes" id="UP000628137"/>
    </source>
</evidence>
<dbReference type="RefSeq" id="WP_176506263.1">
    <property type="nucleotide sequence ID" value="NZ_JABWRP020000007.1"/>
</dbReference>
<protein>
    <recommendedName>
        <fullName evidence="5">Lipoprotein</fullName>
    </recommendedName>
</protein>
<comment type="caution">
    <text evidence="2">The sequence shown here is derived from an EMBL/GenBank/DDBJ whole genome shotgun (WGS) entry which is preliminary data.</text>
</comment>
<proteinExistence type="predicted"/>
<dbReference type="AlphaFoldDB" id="A0A923K3V7"/>
<dbReference type="EMBL" id="JABWRP020000007">
    <property type="protein sequence ID" value="MBV4541664.1"/>
    <property type="molecule type" value="Genomic_DNA"/>
</dbReference>
<dbReference type="Proteomes" id="UP000628137">
    <property type="component" value="Unassembled WGS sequence"/>
</dbReference>
<dbReference type="EMBL" id="JABWRP010000006">
    <property type="protein sequence ID" value="MBC3470984.1"/>
    <property type="molecule type" value="Genomic_DNA"/>
</dbReference>
<name>A0A923K3V7_9PSED</name>
<evidence type="ECO:0000313" key="3">
    <source>
        <dbReference type="EMBL" id="MBV4541664.1"/>
    </source>
</evidence>
<reference evidence="2" key="2">
    <citation type="submission" date="2020-07" db="EMBL/GenBank/DDBJ databases">
        <authorList>
            <person name="Lood C."/>
            <person name="Girard L."/>
        </authorList>
    </citation>
    <scope>NUCLEOTIDE SEQUENCE</scope>
    <source>
        <strain evidence="2">RW4S2</strain>
    </source>
</reference>
<accession>A0A923K3V7</accession>
<feature type="compositionally biased region" description="Basic and acidic residues" evidence="1">
    <location>
        <begin position="20"/>
        <end position="33"/>
    </location>
</feature>
<keyword evidence="4" id="KW-1185">Reference proteome</keyword>
<dbReference type="PROSITE" id="PS51257">
    <property type="entry name" value="PROKAR_LIPOPROTEIN"/>
    <property type="match status" value="1"/>
</dbReference>
<evidence type="ECO:0000256" key="1">
    <source>
        <dbReference type="SAM" id="MobiDB-lite"/>
    </source>
</evidence>
<evidence type="ECO:0000313" key="2">
    <source>
        <dbReference type="EMBL" id="MBC3470984.1"/>
    </source>
</evidence>
<sequence length="65" mass="7170">MYLKPLIVLLGSLTLLGGCFDRDNNHPGKDNDSSKASVQMQQHDEKPAPQPAPDPEPMPRDDKSQ</sequence>
<organism evidence="2">
    <name type="scientific">Pseudomonas vlassakiae</name>
    <dbReference type="NCBI Taxonomy" id="485888"/>
    <lineage>
        <taxon>Bacteria</taxon>
        <taxon>Pseudomonadati</taxon>
        <taxon>Pseudomonadota</taxon>
        <taxon>Gammaproteobacteria</taxon>
        <taxon>Pseudomonadales</taxon>
        <taxon>Pseudomonadaceae</taxon>
        <taxon>Pseudomonas</taxon>
    </lineage>
</organism>
<evidence type="ECO:0008006" key="5">
    <source>
        <dbReference type="Google" id="ProtNLM"/>
    </source>
</evidence>
<feature type="region of interest" description="Disordered" evidence="1">
    <location>
        <begin position="19"/>
        <end position="65"/>
    </location>
</feature>
<reference evidence="3" key="3">
    <citation type="submission" date="2021-06" db="EMBL/GenBank/DDBJ databases">
        <title>Updating the genus Pseudomonas: Description of 43 new species and partition of the Pseudomonas putida group.</title>
        <authorList>
            <person name="Girard L."/>
            <person name="Lood C."/>
            <person name="Vandamme P."/>
            <person name="Rokni-Zadeh H."/>
            <person name="Van Noort V."/>
            <person name="Hofte M."/>
            <person name="Lavigne R."/>
            <person name="De Mot R."/>
        </authorList>
    </citation>
    <scope>NUCLEOTIDE SEQUENCE</scope>
    <source>
        <strain evidence="3">RW4S2</strain>
    </source>
</reference>
<gene>
    <name evidence="3" type="ORF">HU738_011435</name>
    <name evidence="2" type="ORF">HU738_10470</name>
</gene>